<evidence type="ECO:0000313" key="4">
    <source>
        <dbReference type="Proteomes" id="UP001356095"/>
    </source>
</evidence>
<comment type="caution">
    <text evidence="3">The sequence shown here is derived from an EMBL/GenBank/DDBJ whole genome shotgun (WGS) entry which is preliminary data.</text>
</comment>
<dbReference type="PANTHER" id="PTHR35908">
    <property type="entry name" value="HYPOTHETICAL FUSION PROTEIN"/>
    <property type="match status" value="1"/>
</dbReference>
<feature type="region of interest" description="Disordered" evidence="1">
    <location>
        <begin position="1"/>
        <end position="55"/>
    </location>
</feature>
<evidence type="ECO:0000259" key="2">
    <source>
        <dbReference type="Pfam" id="PF18029"/>
    </source>
</evidence>
<name>A0ABU7KDJ6_9ACTN</name>
<dbReference type="InterPro" id="IPR029068">
    <property type="entry name" value="Glyas_Bleomycin-R_OHBP_Dase"/>
</dbReference>
<dbReference type="InterPro" id="IPR041581">
    <property type="entry name" value="Glyoxalase_6"/>
</dbReference>
<accession>A0ABU7KDJ6</accession>
<feature type="compositionally biased region" description="Basic and acidic residues" evidence="1">
    <location>
        <begin position="1"/>
        <end position="16"/>
    </location>
</feature>
<dbReference type="PANTHER" id="PTHR35908:SF1">
    <property type="entry name" value="CONSERVED PROTEIN"/>
    <property type="match status" value="1"/>
</dbReference>
<proteinExistence type="predicted"/>
<dbReference type="Pfam" id="PF18029">
    <property type="entry name" value="Glyoxalase_6"/>
    <property type="match status" value="1"/>
</dbReference>
<protein>
    <submittedName>
        <fullName evidence="3">VOC family protein</fullName>
    </submittedName>
</protein>
<dbReference type="EMBL" id="JAUZMY010000027">
    <property type="protein sequence ID" value="MEE2040313.1"/>
    <property type="molecule type" value="Genomic_DNA"/>
</dbReference>
<dbReference type="SUPFAM" id="SSF54593">
    <property type="entry name" value="Glyoxalase/Bleomycin resistance protein/Dihydroxybiphenyl dioxygenase"/>
    <property type="match status" value="1"/>
</dbReference>
<reference evidence="3 4" key="1">
    <citation type="submission" date="2023-08" db="EMBL/GenBank/DDBJ databases">
        <authorList>
            <person name="Girao M."/>
            <person name="Carvalho M.F."/>
        </authorList>
    </citation>
    <scope>NUCLEOTIDE SEQUENCE [LARGE SCALE GENOMIC DNA]</scope>
    <source>
        <strain evidence="3 4">CT-R113</strain>
    </source>
</reference>
<feature type="compositionally biased region" description="Pro residues" evidence="1">
    <location>
        <begin position="29"/>
        <end position="53"/>
    </location>
</feature>
<organism evidence="3 4">
    <name type="scientific">Nocardiopsis codii</name>
    <dbReference type="NCBI Taxonomy" id="3065942"/>
    <lineage>
        <taxon>Bacteria</taxon>
        <taxon>Bacillati</taxon>
        <taxon>Actinomycetota</taxon>
        <taxon>Actinomycetes</taxon>
        <taxon>Streptosporangiales</taxon>
        <taxon>Nocardiopsidaceae</taxon>
        <taxon>Nocardiopsis</taxon>
    </lineage>
</organism>
<dbReference type="Proteomes" id="UP001356095">
    <property type="component" value="Unassembled WGS sequence"/>
</dbReference>
<evidence type="ECO:0000313" key="3">
    <source>
        <dbReference type="EMBL" id="MEE2040313.1"/>
    </source>
</evidence>
<keyword evidence="4" id="KW-1185">Reference proteome</keyword>
<feature type="compositionally biased region" description="Basic residues" evidence="1">
    <location>
        <begin position="18"/>
        <end position="28"/>
    </location>
</feature>
<dbReference type="RefSeq" id="WP_330094078.1">
    <property type="nucleotide sequence ID" value="NZ_JAUZMY010000027.1"/>
</dbReference>
<sequence length="128" mass="14075">MTHPTPTERKPHEPAPHPRLHRRLRRPPRPGPPPAPPGPPRRPRGPPPLPQGPPLLFIGVPEPKTLKNRLHLDLEAAPGSTRDTEVERLLALGATLLHDLRGGRSTDWAVLADPEGNEFCVGRADHEP</sequence>
<evidence type="ECO:0000256" key="1">
    <source>
        <dbReference type="SAM" id="MobiDB-lite"/>
    </source>
</evidence>
<feature type="domain" description="Glyoxalase-like" evidence="2">
    <location>
        <begin position="43"/>
        <end position="121"/>
    </location>
</feature>
<gene>
    <name evidence="3" type="ORF">Q8791_24140</name>
</gene>
<dbReference type="Gene3D" id="3.10.180.10">
    <property type="entry name" value="2,3-Dihydroxybiphenyl 1,2-Dioxygenase, domain 1"/>
    <property type="match status" value="1"/>
</dbReference>